<dbReference type="EMBL" id="MN740762">
    <property type="protein sequence ID" value="QHS82044.1"/>
    <property type="molecule type" value="Genomic_DNA"/>
</dbReference>
<sequence>MGFPDENIDLSNYPTPAKFRERLQTLQQQLPAILEDFKKSYVFYNKNPEYDEYKQMFENMKANLNKINSDLFILSNDVSSNTDDLNKKLFALNVLIEQEKQKNRQLKVKLGIVGSKSAASDEMITNFREIYESEYLRNWGLFGCIIVGGFVIKNIYTKPSV</sequence>
<organism evidence="1">
    <name type="scientific">viral metagenome</name>
    <dbReference type="NCBI Taxonomy" id="1070528"/>
    <lineage>
        <taxon>unclassified sequences</taxon>
        <taxon>metagenomes</taxon>
        <taxon>organismal metagenomes</taxon>
    </lineage>
</organism>
<accession>A0A6C0AQJ0</accession>
<dbReference type="AlphaFoldDB" id="A0A6C0AQJ0"/>
<evidence type="ECO:0000313" key="1">
    <source>
        <dbReference type="EMBL" id="QHS82044.1"/>
    </source>
</evidence>
<name>A0A6C0AQJ0_9ZZZZ</name>
<reference evidence="1" key="1">
    <citation type="journal article" date="2020" name="Nature">
        <title>Giant virus diversity and host interactions through global metagenomics.</title>
        <authorList>
            <person name="Schulz F."/>
            <person name="Roux S."/>
            <person name="Paez-Espino D."/>
            <person name="Jungbluth S."/>
            <person name="Walsh D.A."/>
            <person name="Denef V.J."/>
            <person name="McMahon K.D."/>
            <person name="Konstantinidis K.T."/>
            <person name="Eloe-Fadrosh E.A."/>
            <person name="Kyrpides N.C."/>
            <person name="Woyke T."/>
        </authorList>
    </citation>
    <scope>NUCLEOTIDE SEQUENCE</scope>
    <source>
        <strain evidence="1">GVMAG-S-1101165-79</strain>
    </source>
</reference>
<protein>
    <submittedName>
        <fullName evidence="1">Uncharacterized protein</fullName>
    </submittedName>
</protein>
<proteinExistence type="predicted"/>